<proteinExistence type="predicted"/>
<organism evidence="1 2">
    <name type="scientific">Caballeronia cordobensis</name>
    <name type="common">Burkholderia cordobensis</name>
    <dbReference type="NCBI Taxonomy" id="1353886"/>
    <lineage>
        <taxon>Bacteria</taxon>
        <taxon>Pseudomonadati</taxon>
        <taxon>Pseudomonadota</taxon>
        <taxon>Betaproteobacteria</taxon>
        <taxon>Burkholderiales</taxon>
        <taxon>Burkholderiaceae</taxon>
        <taxon>Caballeronia</taxon>
    </lineage>
</organism>
<evidence type="ECO:0000313" key="2">
    <source>
        <dbReference type="Proteomes" id="UP000054740"/>
    </source>
</evidence>
<keyword evidence="2" id="KW-1185">Reference proteome</keyword>
<evidence type="ECO:0000313" key="1">
    <source>
        <dbReference type="EMBL" id="SAL20214.1"/>
    </source>
</evidence>
<name>A0A158FK13_CABCO</name>
<protein>
    <submittedName>
        <fullName evidence="1">Uncharacterized protein</fullName>
    </submittedName>
</protein>
<dbReference type="AlphaFoldDB" id="A0A158FK13"/>
<accession>A0A158FK13</accession>
<gene>
    <name evidence="1" type="ORF">AWB70_01019</name>
</gene>
<sequence length="248" mass="26856">MSDGRNHSEAAFIDECRTTQDKMSFSDIARNRSASRVDGFILPRATSFRSRPSSSASSNSSSVMKPFAYKFGIEFCASRPRVSANNSLAISAAVDRTFAHISIITPLGLASKTVSLTRVCSATTCAASFAASEAGTCILAAAGINDSRSWENSDDAPRISSFVMRRRRAIHCSRNSNANIRTTMGHATAFKISADDVIEISTSFNRNVGESMRIPLLGAFARAYRAARHKRQRIVTRRSTDEIASAVA</sequence>
<dbReference type="Proteomes" id="UP000054740">
    <property type="component" value="Unassembled WGS sequence"/>
</dbReference>
<reference evidence="2" key="1">
    <citation type="submission" date="2016-01" db="EMBL/GenBank/DDBJ databases">
        <authorList>
            <person name="Peeters C."/>
        </authorList>
    </citation>
    <scope>NUCLEOTIDE SEQUENCE [LARGE SCALE GENOMIC DNA]</scope>
</reference>
<dbReference type="EMBL" id="FCNY02000002">
    <property type="protein sequence ID" value="SAL20214.1"/>
    <property type="molecule type" value="Genomic_DNA"/>
</dbReference>